<name>A0A1I1CBJ1_9BACT</name>
<dbReference type="PANTHER" id="PTHR22916:SF3">
    <property type="entry name" value="UDP-GLCNAC:BETAGAL BETA-1,3-N-ACETYLGLUCOSAMINYLTRANSFERASE-LIKE PROTEIN 1"/>
    <property type="match status" value="1"/>
</dbReference>
<reference evidence="2 3" key="1">
    <citation type="submission" date="2016-10" db="EMBL/GenBank/DDBJ databases">
        <authorList>
            <person name="de Groot N.N."/>
        </authorList>
    </citation>
    <scope>NUCLEOTIDE SEQUENCE [LARGE SCALE GENOMIC DNA]</scope>
    <source>
        <strain evidence="2 3">DSM 23399</strain>
    </source>
</reference>
<keyword evidence="2" id="KW-0808">Transferase</keyword>
<gene>
    <name evidence="2" type="ORF">SAMN04489723_12822</name>
</gene>
<dbReference type="PANTHER" id="PTHR22916">
    <property type="entry name" value="GLYCOSYLTRANSFERASE"/>
    <property type="match status" value="1"/>
</dbReference>
<dbReference type="EMBL" id="FOKK01000028">
    <property type="protein sequence ID" value="SFB60041.1"/>
    <property type="molecule type" value="Genomic_DNA"/>
</dbReference>
<evidence type="ECO:0000313" key="2">
    <source>
        <dbReference type="EMBL" id="SFB60041.1"/>
    </source>
</evidence>
<accession>A0A1I1CBJ1</accession>
<evidence type="ECO:0000313" key="3">
    <source>
        <dbReference type="Proteomes" id="UP000198790"/>
    </source>
</evidence>
<organism evidence="2 3">
    <name type="scientific">Algoriphagus aquimarinus</name>
    <dbReference type="NCBI Taxonomy" id="237018"/>
    <lineage>
        <taxon>Bacteria</taxon>
        <taxon>Pseudomonadati</taxon>
        <taxon>Bacteroidota</taxon>
        <taxon>Cytophagia</taxon>
        <taxon>Cytophagales</taxon>
        <taxon>Cyclobacteriaceae</taxon>
        <taxon>Algoriphagus</taxon>
    </lineage>
</organism>
<dbReference type="SUPFAM" id="SSF53448">
    <property type="entry name" value="Nucleotide-diphospho-sugar transferases"/>
    <property type="match status" value="1"/>
</dbReference>
<dbReference type="InterPro" id="IPR029044">
    <property type="entry name" value="Nucleotide-diphossugar_trans"/>
</dbReference>
<dbReference type="Proteomes" id="UP000198790">
    <property type="component" value="Unassembled WGS sequence"/>
</dbReference>
<sequence>MNIGINLSKGTYIVRMDADDFSFPSRLESQVAYMEQNPEIGVSGALAEYFDGKNFNEKVPKNALISSLINHCCFVHPSVILRKSVIDRHNLEYQGLLEDYYMWTEMSFLTDFGMLNEVLIKYRISDTQVSKSVKCERESEMYKLQIHFAEKWINRPLSDSEKSFFSSHTKKLSYRLFADLIALCKELSFKEPWSQKDGVRVNVGKFFIRTFYKFEKLFFNSFLLFSFDLLSIRERISLIRKSFF</sequence>
<dbReference type="AlphaFoldDB" id="A0A1I1CBJ1"/>
<keyword evidence="3" id="KW-1185">Reference proteome</keyword>
<dbReference type="Pfam" id="PF00535">
    <property type="entry name" value="Glycos_transf_2"/>
    <property type="match status" value="1"/>
</dbReference>
<dbReference type="InterPro" id="IPR001173">
    <property type="entry name" value="Glyco_trans_2-like"/>
</dbReference>
<proteinExistence type="predicted"/>
<dbReference type="STRING" id="237018.SAMN04489723_12822"/>
<protein>
    <submittedName>
        <fullName evidence="2">Glycosyl transferase family 2</fullName>
    </submittedName>
</protein>
<feature type="domain" description="Glycosyltransferase 2-like" evidence="1">
    <location>
        <begin position="1"/>
        <end position="61"/>
    </location>
</feature>
<dbReference type="Gene3D" id="3.90.550.10">
    <property type="entry name" value="Spore Coat Polysaccharide Biosynthesis Protein SpsA, Chain A"/>
    <property type="match status" value="1"/>
</dbReference>
<evidence type="ECO:0000259" key="1">
    <source>
        <dbReference type="Pfam" id="PF00535"/>
    </source>
</evidence>
<dbReference type="GO" id="GO:0016758">
    <property type="term" value="F:hexosyltransferase activity"/>
    <property type="evidence" value="ECO:0007669"/>
    <property type="project" value="UniProtKB-ARBA"/>
</dbReference>